<name>A0A0N5ACK2_9BILA</name>
<sequence length="88" mass="10026">MKSKKKSAAGADQVRLCRGTPKIYLRLFMEPVFNLQVVSRQIFVRVGFRNQDTQSCRFLASATVYETAAIIPSNVIDMPRFCVRAYGY</sequence>
<dbReference type="AlphaFoldDB" id="A0A0N5ACK2"/>
<dbReference type="WBParaSite" id="SMUV_0000187801-mRNA-1">
    <property type="protein sequence ID" value="SMUV_0000187801-mRNA-1"/>
    <property type="gene ID" value="SMUV_0000187801"/>
</dbReference>
<evidence type="ECO:0000313" key="2">
    <source>
        <dbReference type="WBParaSite" id="SMUV_0000187801-mRNA-1"/>
    </source>
</evidence>
<accession>A0A0N5ACK2</accession>
<keyword evidence="1" id="KW-1185">Reference proteome</keyword>
<organism evidence="1 2">
    <name type="scientific">Syphacia muris</name>
    <dbReference type="NCBI Taxonomy" id="451379"/>
    <lineage>
        <taxon>Eukaryota</taxon>
        <taxon>Metazoa</taxon>
        <taxon>Ecdysozoa</taxon>
        <taxon>Nematoda</taxon>
        <taxon>Chromadorea</taxon>
        <taxon>Rhabditida</taxon>
        <taxon>Spirurina</taxon>
        <taxon>Oxyuridomorpha</taxon>
        <taxon>Oxyuroidea</taxon>
        <taxon>Oxyuridae</taxon>
        <taxon>Syphacia</taxon>
    </lineage>
</organism>
<protein>
    <submittedName>
        <fullName evidence="2">Uncharacterized protein</fullName>
    </submittedName>
</protein>
<proteinExistence type="predicted"/>
<evidence type="ECO:0000313" key="1">
    <source>
        <dbReference type="Proteomes" id="UP000046393"/>
    </source>
</evidence>
<reference evidence="2" key="1">
    <citation type="submission" date="2017-02" db="UniProtKB">
        <authorList>
            <consortium name="WormBaseParasite"/>
        </authorList>
    </citation>
    <scope>IDENTIFICATION</scope>
</reference>
<dbReference type="Proteomes" id="UP000046393">
    <property type="component" value="Unplaced"/>
</dbReference>